<dbReference type="EMBL" id="BMDH01000002">
    <property type="protein sequence ID" value="GGI14089.1"/>
    <property type="molecule type" value="Genomic_DNA"/>
</dbReference>
<evidence type="ECO:0008006" key="4">
    <source>
        <dbReference type="Google" id="ProtNLM"/>
    </source>
</evidence>
<reference evidence="2" key="1">
    <citation type="journal article" date="2014" name="Int. J. Syst. Evol. Microbiol.">
        <title>Complete genome sequence of Corynebacterium casei LMG S-19264T (=DSM 44701T), isolated from a smear-ripened cheese.</title>
        <authorList>
            <consortium name="US DOE Joint Genome Institute (JGI-PGF)"/>
            <person name="Walter F."/>
            <person name="Albersmeier A."/>
            <person name="Kalinowski J."/>
            <person name="Ruckert C."/>
        </authorList>
    </citation>
    <scope>NUCLEOTIDE SEQUENCE</scope>
    <source>
        <strain evidence="2">CCM 8606</strain>
    </source>
</reference>
<feature type="transmembrane region" description="Helical" evidence="1">
    <location>
        <begin position="15"/>
        <end position="39"/>
    </location>
</feature>
<dbReference type="AlphaFoldDB" id="A0A8J3EYP0"/>
<accession>A0A8J3EYP0</accession>
<evidence type="ECO:0000256" key="1">
    <source>
        <dbReference type="SAM" id="Phobius"/>
    </source>
</evidence>
<proteinExistence type="predicted"/>
<gene>
    <name evidence="2" type="ORF">GCM10007377_09190</name>
</gene>
<keyword evidence="1" id="KW-0472">Membrane</keyword>
<sequence>MASSRKHAHLTHRQFRILIIAIASVVVVALIASLGWFVYWQNKKNHAIAAQNLIAAQYDFNPGFIIADDQFFDANSMSEKQIQHFLEEKGAKCSGNNCIATMQVDTKTQAQDNECAAYQGAKGEHISTIIAKSASACGISPKVLLTMLQKEQHLVTATEPTDFQIEAAMGLSCPDHDSCDPKYAGIFNQIFGAAKRFRYYINHIDDYDYAPNTFNDIAYSPNAQCGTSSVYIENQATALLYIYTPYQPNTAALKAGAGEGDSCSAYGNRNFSIIYTNWFGSPR</sequence>
<protein>
    <recommendedName>
        <fullName evidence="4">Hemagglutinin</fullName>
    </recommendedName>
</protein>
<evidence type="ECO:0000313" key="3">
    <source>
        <dbReference type="Proteomes" id="UP000619536"/>
    </source>
</evidence>
<keyword evidence="3" id="KW-1185">Reference proteome</keyword>
<evidence type="ECO:0000313" key="2">
    <source>
        <dbReference type="EMBL" id="GGI14089.1"/>
    </source>
</evidence>
<dbReference type="Proteomes" id="UP000619536">
    <property type="component" value="Unassembled WGS sequence"/>
</dbReference>
<organism evidence="2 3">
    <name type="scientific">Galliscardovia ingluviei</name>
    <dbReference type="NCBI Taxonomy" id="1769422"/>
    <lineage>
        <taxon>Bacteria</taxon>
        <taxon>Bacillati</taxon>
        <taxon>Actinomycetota</taxon>
        <taxon>Actinomycetes</taxon>
        <taxon>Bifidobacteriales</taxon>
        <taxon>Bifidobacteriaceae</taxon>
        <taxon>Galliscardovia</taxon>
    </lineage>
</organism>
<comment type="caution">
    <text evidence="2">The sequence shown here is derived from an EMBL/GenBank/DDBJ whole genome shotgun (WGS) entry which is preliminary data.</text>
</comment>
<reference evidence="2" key="2">
    <citation type="submission" date="2020-09" db="EMBL/GenBank/DDBJ databases">
        <authorList>
            <person name="Sun Q."/>
            <person name="Sedlacek I."/>
        </authorList>
    </citation>
    <scope>NUCLEOTIDE SEQUENCE</scope>
    <source>
        <strain evidence="2">CCM 8606</strain>
    </source>
</reference>
<dbReference type="RefSeq" id="WP_229714759.1">
    <property type="nucleotide sequence ID" value="NZ_BMDH01000002.1"/>
</dbReference>
<keyword evidence="1" id="KW-0812">Transmembrane</keyword>
<keyword evidence="1" id="KW-1133">Transmembrane helix</keyword>
<name>A0A8J3EYP0_9BIFI</name>